<evidence type="ECO:0000313" key="2">
    <source>
        <dbReference type="Proteomes" id="UP001152795"/>
    </source>
</evidence>
<dbReference type="SMART" id="SM00463">
    <property type="entry name" value="SMR"/>
    <property type="match status" value="1"/>
</dbReference>
<organism evidence="1 2">
    <name type="scientific">Paramuricea clavata</name>
    <name type="common">Red gorgonian</name>
    <name type="synonym">Violescent sea-whip</name>
    <dbReference type="NCBI Taxonomy" id="317549"/>
    <lineage>
        <taxon>Eukaryota</taxon>
        <taxon>Metazoa</taxon>
        <taxon>Cnidaria</taxon>
        <taxon>Anthozoa</taxon>
        <taxon>Octocorallia</taxon>
        <taxon>Malacalcyonacea</taxon>
        <taxon>Plexauridae</taxon>
        <taxon>Paramuricea</taxon>
    </lineage>
</organism>
<comment type="caution">
    <text evidence="1">The sequence shown here is derived from an EMBL/GenBank/DDBJ whole genome shotgun (WGS) entry which is preliminary data.</text>
</comment>
<protein>
    <submittedName>
        <fullName evidence="1">Uncharacterized protein</fullName>
    </submittedName>
</protein>
<name>A0A7D9HSU5_PARCT</name>
<dbReference type="InterPro" id="IPR053020">
    <property type="entry name" value="Smr_domain_protein"/>
</dbReference>
<dbReference type="PANTHER" id="PTHR47417">
    <property type="entry name" value="SMR DOMAIN-CONTAINING PROTEIN YPL199C"/>
    <property type="match status" value="1"/>
</dbReference>
<gene>
    <name evidence="1" type="ORF">PACLA_8A082508</name>
</gene>
<dbReference type="EMBL" id="CACRXK020002042">
    <property type="protein sequence ID" value="CAB3992397.1"/>
    <property type="molecule type" value="Genomic_DNA"/>
</dbReference>
<dbReference type="SUPFAM" id="SSF160443">
    <property type="entry name" value="SMR domain-like"/>
    <property type="match status" value="1"/>
</dbReference>
<dbReference type="InterPro" id="IPR002625">
    <property type="entry name" value="Smr_dom"/>
</dbReference>
<dbReference type="OrthoDB" id="10038672at2759"/>
<dbReference type="Gene3D" id="3.30.1370.110">
    <property type="match status" value="1"/>
</dbReference>
<proteinExistence type="predicted"/>
<reference evidence="1" key="1">
    <citation type="submission" date="2020-04" db="EMBL/GenBank/DDBJ databases">
        <authorList>
            <person name="Alioto T."/>
            <person name="Alioto T."/>
            <person name="Gomez Garrido J."/>
        </authorList>
    </citation>
    <scope>NUCLEOTIDE SEQUENCE</scope>
    <source>
        <strain evidence="1">A484AB</strain>
    </source>
</reference>
<dbReference type="PANTHER" id="PTHR47417:SF1">
    <property type="entry name" value="SMR DOMAIN-CONTAINING PROTEIN YPL199C"/>
    <property type="match status" value="1"/>
</dbReference>
<dbReference type="Proteomes" id="UP001152795">
    <property type="component" value="Unassembled WGS sequence"/>
</dbReference>
<sequence length="1544" mass="178434">MEAVSRWLCGFYADKVTIQRHRRTVTCGDKVLLCSIKLTDPNSNFTNYHENKITVLYHGRNAEAVGDCKLYITKVNSRQLDVFCYARRAGRATVKVDLGKWYQVEGDQDLNIDIVPSTPHYVNDVRFTTHGAIDESFSADPTVMYRNQWSILEAEMVDRYNNVVCELSNDYNIGLLLFDDKGKVIEMEYKDVEFQNKRLRVQMKISEAGKYHLAIILLSRNSHNQVVRLQEIQVQVNDAPLYLAGSKFLHPKTCVAGKEIQLEVLPFDVFGCPLSANSTTDCNLTEDILNLPLKLSENEETTDFKITKQDSNETRSIFVQKPSSKTAIKQHKKVNIKKINTPENLSFTVAVCFKIAGLRKLRLIVHSGSKSSSKDIYVKVLSSTPHYVNDVRFTTHGAIDESFSADPTVMYRNQWSILEAEMVDCYDNVVRELSNDYNIDLQLCNNEGKEMEYKDVEFRNERLRVQVKINEAGKHNLAITVTNRNNHDQVIRLQGIQIQVNDAPLYLAGSKFLHPKTCVAGKEIQLEVRPFDVFGCPLPATSTTDCNLTGDISNSPLKLGENKKTTDFKITKQDSNETHSIFVQAPSSKTAIKQHRKEQINIKKINATGNLSFAVTVCFKIAGLRKLRLIVHSGSKSSFKYIDVKVLPSTPDHFSDVKFTTHGAIDESFSADPTVVYRNQWSILEAEMVDCYDNVVRELSNDYNIGLKLSDDKGKEMEYKDMEFQNERLRVQMKINEAGKHTLLITLTNKSSQDQEVVRLQEIQIQVNDTPLYLAGSKFFHPVTCLAGKKIQLEIRPLDVFGCALPADSTTDCNLTGDFLNLALELNENKETVNFRRLKNESNVVIRVSIVLTKAGRRKVRIIDKDNKSKELSIQVNPDVNDVHWELTAPKETAYRREKLILAVRLFDCFNNEVRTDALENLIPQLIKRDGPDGLRFTEEFNNKVAIHCYFKQIGKYDLCLADRDGTCLEGTSFLITVQDAPLDYHNSTIEWIPQYDDLPDQPVFPEDETFQCCLRLKDVVGYDYDTKIAKGCIKVKYGNTEMKNIKVSSCPNDVASYNIVVPSKNLVKDDANPRFWCFVNGRKIEQPLILPTFEGFEKYDDDSNCVIEHRRYEFVRIVCYGVTRNDIIGSDYAHLNNIKRVCELYDDPEVETCQDEDIDDDFVEYGDDEPIGAEGGGNDDYNYDYDADDYDNYDNDDDYGDDDDPTIIIELPLEEIVYDTESWDWIVICTLEEIEHKIQDCRNILLHLLRAIFYRKEAFELDKDREDWKERASKNYRKIEKGEDINKNLPRFCSQIKEKYARLMRRYHDAACDEFFQFFNAKRDQSEIDLHGLLVVDEKKLRDYERQLRSRGRMSLDQVERKIEEERDHGNEAIRKLRERLDNYDKEKAKEEGEPWLEIIVGSGHHSKVRQNSKVRQRIRPKVEEYLKKRKKTRKFSPVNKGALVVTFEKYTGSEPCFGEYYCTKCDNRWRNGRSWIGKWQACYDCYEEEGLLEKCYPLKQRCRRKRQSYNPNIVSRNQRPFPEHLEKLCEKCIELGRPCPRA</sequence>
<evidence type="ECO:0000313" key="1">
    <source>
        <dbReference type="EMBL" id="CAB3992397.1"/>
    </source>
</evidence>
<keyword evidence="2" id="KW-1185">Reference proteome</keyword>
<accession>A0A7D9HSU5</accession>
<dbReference type="PROSITE" id="PS50828">
    <property type="entry name" value="SMR"/>
    <property type="match status" value="1"/>
</dbReference>
<dbReference type="InterPro" id="IPR036063">
    <property type="entry name" value="Smr_dom_sf"/>
</dbReference>